<feature type="signal peptide" evidence="10">
    <location>
        <begin position="1"/>
        <end position="22"/>
    </location>
</feature>
<dbReference type="InterPro" id="IPR031919">
    <property type="entry name" value="Fucosidase_C"/>
</dbReference>
<proteinExistence type="inferred from homology"/>
<dbReference type="Proteomes" id="UP000759131">
    <property type="component" value="Unassembled WGS sequence"/>
</dbReference>
<evidence type="ECO:0000256" key="10">
    <source>
        <dbReference type="PIRNR" id="PIRNR001092"/>
    </source>
</evidence>
<evidence type="ECO:0000256" key="3">
    <source>
        <dbReference type="ARBA" id="ARBA00012662"/>
    </source>
</evidence>
<keyword evidence="7 10" id="KW-0326">Glycosidase</keyword>
<evidence type="ECO:0000256" key="9">
    <source>
        <dbReference type="ARBA" id="ARBA00081661"/>
    </source>
</evidence>
<dbReference type="PANTHER" id="PTHR10030">
    <property type="entry name" value="ALPHA-L-FUCOSIDASE"/>
    <property type="match status" value="1"/>
</dbReference>
<dbReference type="PRINTS" id="PR00741">
    <property type="entry name" value="GLHYDRLASE29"/>
</dbReference>
<keyword evidence="14" id="KW-1185">Reference proteome</keyword>
<dbReference type="GO" id="GO:0004560">
    <property type="term" value="F:alpha-L-fucosidase activity"/>
    <property type="evidence" value="ECO:0007669"/>
    <property type="project" value="UniProtKB-EC"/>
</dbReference>
<evidence type="ECO:0000313" key="14">
    <source>
        <dbReference type="Proteomes" id="UP000759131"/>
    </source>
</evidence>
<evidence type="ECO:0000256" key="2">
    <source>
        <dbReference type="ARBA" id="ARBA00007951"/>
    </source>
</evidence>
<evidence type="ECO:0000256" key="6">
    <source>
        <dbReference type="ARBA" id="ARBA00023180"/>
    </source>
</evidence>
<dbReference type="EMBL" id="CAJPIZ010000405">
    <property type="protein sequence ID" value="CAG2101364.1"/>
    <property type="molecule type" value="Genomic_DNA"/>
</dbReference>
<comment type="similarity">
    <text evidence="2 10">Belongs to the glycosyl hydrolase 29 family.</text>
</comment>
<keyword evidence="6" id="KW-0325">Glycoprotein</keyword>
<evidence type="ECO:0000313" key="13">
    <source>
        <dbReference type="EMBL" id="CAD7620934.1"/>
    </source>
</evidence>
<evidence type="ECO:0000259" key="11">
    <source>
        <dbReference type="Pfam" id="PF01120"/>
    </source>
</evidence>
<evidence type="ECO:0000256" key="4">
    <source>
        <dbReference type="ARBA" id="ARBA00022729"/>
    </source>
</evidence>
<dbReference type="SMART" id="SM00812">
    <property type="entry name" value="Alpha_L_fucos"/>
    <property type="match status" value="1"/>
</dbReference>
<feature type="chain" id="PRO_5035980924" description="Putative alpha-L-fucosidase" evidence="10">
    <location>
        <begin position="23"/>
        <end position="457"/>
    </location>
</feature>
<dbReference type="FunFam" id="3.20.20.80:FF:000027">
    <property type="entry name" value="Alpha-L-fucosidase"/>
    <property type="match status" value="1"/>
</dbReference>
<evidence type="ECO:0000259" key="12">
    <source>
        <dbReference type="Pfam" id="PF16757"/>
    </source>
</evidence>
<dbReference type="InterPro" id="IPR013780">
    <property type="entry name" value="Glyco_hydro_b"/>
</dbReference>
<dbReference type="EMBL" id="OC854980">
    <property type="protein sequence ID" value="CAD7620934.1"/>
    <property type="molecule type" value="Genomic_DNA"/>
</dbReference>
<sequence>MILNKLIYLLPLIALLIYETNGVEDKNPEVGANRYTPDWKSLDSRPLPGWYDQAKFGIMMHWGVYSVLGLGGEWIWYRWKVAHEFKDYFGKYVKPGVTYQDFANEFTTELFDPNKWADIIKASGAKYVVLTTKHHEGFTLWPSNYSWSWNAMDVGAHRDLVGELSTAVRKAGLRFGTYHSLMEWFHPLFLKDQSNKWKTNEFVTNKINPEMIELVEKYKPDIIWSDGDAGAPDTYWKSLDFLAWLYNDRQDEVIVNDRWGGGTACKHGGFYNCKDRYLPSVVQPHKWENALSVDHGGWSYTRQFGFNDYMTTYELISQMAQTISCGGNILINIGPTPDGRIIPLFEEILRDIGSWMSVNGESIYGTNPWTHQNDTVTDKVWYTKKEKTVYSIVLFWPKNYDVILGAVDHNTVQSIQLLGTTGNLVFKAHEDKGTVVTFPFVSPDTLRFAYVLKINFK</sequence>
<evidence type="ECO:0000256" key="7">
    <source>
        <dbReference type="ARBA" id="ARBA00023295"/>
    </source>
</evidence>
<dbReference type="GO" id="GO:0005764">
    <property type="term" value="C:lysosome"/>
    <property type="evidence" value="ECO:0007669"/>
    <property type="project" value="TreeGrafter"/>
</dbReference>
<dbReference type="SUPFAM" id="SSF51445">
    <property type="entry name" value="(Trans)glycosidases"/>
    <property type="match status" value="1"/>
</dbReference>
<dbReference type="Gene3D" id="2.60.40.1180">
    <property type="entry name" value="Golgi alpha-mannosidase II"/>
    <property type="match status" value="1"/>
</dbReference>
<evidence type="ECO:0000256" key="1">
    <source>
        <dbReference type="ARBA" id="ARBA00004071"/>
    </source>
</evidence>
<accession>A0A7R9KDW4</accession>
<dbReference type="AlphaFoldDB" id="A0A7R9KDW4"/>
<dbReference type="PIRSF" id="PIRSF001092">
    <property type="entry name" value="Alpha-L-fucosidase"/>
    <property type="match status" value="1"/>
</dbReference>
<feature type="domain" description="Glycoside hydrolase family 29 N-terminal" evidence="11">
    <location>
        <begin position="30"/>
        <end position="361"/>
    </location>
</feature>
<dbReference type="OrthoDB" id="6039950at2759"/>
<protein>
    <recommendedName>
        <fullName evidence="8">Putative alpha-L-fucosidase</fullName>
        <ecNumber evidence="3">3.2.1.51</ecNumber>
    </recommendedName>
    <alternativeName>
        <fullName evidence="9">Alpha-L-fucoside fucohydrolase</fullName>
    </alternativeName>
</protein>
<name>A0A7R9KDW4_9ACAR</name>
<keyword evidence="5 10" id="KW-0378">Hydrolase</keyword>
<dbReference type="InterPro" id="IPR000933">
    <property type="entry name" value="Glyco_hydro_29"/>
</dbReference>
<reference evidence="13" key="1">
    <citation type="submission" date="2020-11" db="EMBL/GenBank/DDBJ databases">
        <authorList>
            <person name="Tran Van P."/>
        </authorList>
    </citation>
    <scope>NUCLEOTIDE SEQUENCE</scope>
</reference>
<evidence type="ECO:0000256" key="8">
    <source>
        <dbReference type="ARBA" id="ARBA00074133"/>
    </source>
</evidence>
<feature type="domain" description="Alpha-L-fucosidase C-terminal" evidence="12">
    <location>
        <begin position="372"/>
        <end position="454"/>
    </location>
</feature>
<dbReference type="GO" id="GO:0006004">
    <property type="term" value="P:fucose metabolic process"/>
    <property type="evidence" value="ECO:0007669"/>
    <property type="project" value="InterPro"/>
</dbReference>
<gene>
    <name evidence="13" type="ORF">OSB1V03_LOCUS1414</name>
</gene>
<keyword evidence="4 10" id="KW-0732">Signal</keyword>
<dbReference type="GO" id="GO:0016139">
    <property type="term" value="P:glycoside catabolic process"/>
    <property type="evidence" value="ECO:0007669"/>
    <property type="project" value="TreeGrafter"/>
</dbReference>
<evidence type="ECO:0000256" key="5">
    <source>
        <dbReference type="ARBA" id="ARBA00022801"/>
    </source>
</evidence>
<organism evidence="13">
    <name type="scientific">Medioppia subpectinata</name>
    <dbReference type="NCBI Taxonomy" id="1979941"/>
    <lineage>
        <taxon>Eukaryota</taxon>
        <taxon>Metazoa</taxon>
        <taxon>Ecdysozoa</taxon>
        <taxon>Arthropoda</taxon>
        <taxon>Chelicerata</taxon>
        <taxon>Arachnida</taxon>
        <taxon>Acari</taxon>
        <taxon>Acariformes</taxon>
        <taxon>Sarcoptiformes</taxon>
        <taxon>Oribatida</taxon>
        <taxon>Brachypylina</taxon>
        <taxon>Oppioidea</taxon>
        <taxon>Oppiidae</taxon>
        <taxon>Medioppia</taxon>
    </lineage>
</organism>
<dbReference type="InterPro" id="IPR017853">
    <property type="entry name" value="GH"/>
</dbReference>
<dbReference type="EC" id="3.2.1.51" evidence="3"/>
<dbReference type="InterPro" id="IPR016286">
    <property type="entry name" value="FUC_metazoa-typ"/>
</dbReference>
<dbReference type="Gene3D" id="3.20.20.80">
    <property type="entry name" value="Glycosidases"/>
    <property type="match status" value="1"/>
</dbReference>
<dbReference type="PANTHER" id="PTHR10030:SF37">
    <property type="entry name" value="ALPHA-L-FUCOSIDASE-RELATED"/>
    <property type="match status" value="1"/>
</dbReference>
<comment type="function">
    <text evidence="1">Alpha-L-fucosidase is responsible for hydrolyzing the alpha-1,6-linked fucose joined to the reducing-end N-acetylglucosamine of the carbohydrate moieties of glycoproteins.</text>
</comment>
<dbReference type="Pfam" id="PF16757">
    <property type="entry name" value="Fucosidase_C"/>
    <property type="match status" value="1"/>
</dbReference>
<dbReference type="InterPro" id="IPR057739">
    <property type="entry name" value="Glyco_hydro_29_N"/>
</dbReference>
<dbReference type="Pfam" id="PF01120">
    <property type="entry name" value="Alpha_L_fucos"/>
    <property type="match status" value="1"/>
</dbReference>